<dbReference type="PANTHER" id="PTHR47623">
    <property type="entry name" value="OS09G0287300 PROTEIN"/>
    <property type="match status" value="1"/>
</dbReference>
<organism evidence="1 2">
    <name type="scientific">Methylocella tundrae</name>
    <dbReference type="NCBI Taxonomy" id="227605"/>
    <lineage>
        <taxon>Bacteria</taxon>
        <taxon>Pseudomonadati</taxon>
        <taxon>Pseudomonadota</taxon>
        <taxon>Alphaproteobacteria</taxon>
        <taxon>Hyphomicrobiales</taxon>
        <taxon>Beijerinckiaceae</taxon>
        <taxon>Methylocella</taxon>
    </lineage>
</organism>
<dbReference type="EMBL" id="CABFMQ020000002">
    <property type="protein sequence ID" value="VTZ48591.1"/>
    <property type="molecule type" value="Genomic_DNA"/>
</dbReference>
<reference evidence="1 2" key="1">
    <citation type="submission" date="2019-05" db="EMBL/GenBank/DDBJ databases">
        <authorList>
            <person name="Farhan Ul Haque M."/>
        </authorList>
    </citation>
    <scope>NUCLEOTIDE SEQUENCE [LARGE SCALE GENOMIC DNA]</scope>
    <source>
        <strain evidence="1">2</strain>
    </source>
</reference>
<dbReference type="AlphaFoldDB" id="A0A8B6M0L3"/>
<dbReference type="Pfam" id="PF00300">
    <property type="entry name" value="His_Phos_1"/>
    <property type="match status" value="1"/>
</dbReference>
<dbReference type="SUPFAM" id="SSF53254">
    <property type="entry name" value="Phosphoglycerate mutase-like"/>
    <property type="match status" value="1"/>
</dbReference>
<dbReference type="InterPro" id="IPR029033">
    <property type="entry name" value="His_PPase_superfam"/>
</dbReference>
<dbReference type="PANTHER" id="PTHR47623:SF1">
    <property type="entry name" value="OS09G0287300 PROTEIN"/>
    <property type="match status" value="1"/>
</dbReference>
<gene>
    <name evidence="1" type="ORF">MPC4_100034</name>
</gene>
<comment type="caution">
    <text evidence="1">The sequence shown here is derived from an EMBL/GenBank/DDBJ whole genome shotgun (WGS) entry which is preliminary data.</text>
</comment>
<dbReference type="RefSeq" id="WP_174511117.1">
    <property type="nucleotide sequence ID" value="NZ_CABFMQ020000002.1"/>
</dbReference>
<dbReference type="Gene3D" id="3.40.50.1240">
    <property type="entry name" value="Phosphoglycerate mutase-like"/>
    <property type="match status" value="1"/>
</dbReference>
<keyword evidence="2" id="KW-1185">Reference proteome</keyword>
<proteinExistence type="predicted"/>
<name>A0A8B6M0L3_METTU</name>
<dbReference type="InterPro" id="IPR013078">
    <property type="entry name" value="His_Pase_superF_clade-1"/>
</dbReference>
<evidence type="ECO:0000313" key="1">
    <source>
        <dbReference type="EMBL" id="VTZ48591.1"/>
    </source>
</evidence>
<accession>A0A8B6M0L3</accession>
<sequence>MPRLLLLRHAEAAPSASRRDIDRRLTPGGRSAAVRIGAYLRSAALAPNLVFVSPAQRTLETLQEIERGLGRDLPYVTVPALYHASAETIFAVLSEAPSNIDTLLMIGHNPGFAEAANVLSKAGNKADLARLRAQFPAPCLAVIDLAPIDWSDANHARGRLERFVTLATLEK</sequence>
<dbReference type="Proteomes" id="UP000485880">
    <property type="component" value="Unassembled WGS sequence"/>
</dbReference>
<protein>
    <submittedName>
        <fullName evidence="1">Putative phosphohistidine phosphatase, SixA</fullName>
    </submittedName>
</protein>
<evidence type="ECO:0000313" key="2">
    <source>
        <dbReference type="Proteomes" id="UP000485880"/>
    </source>
</evidence>
<dbReference type="CDD" id="cd07040">
    <property type="entry name" value="HP"/>
    <property type="match status" value="1"/>
</dbReference>